<dbReference type="GeneID" id="17356979"/>
<dbReference type="PROSITE" id="PS50102">
    <property type="entry name" value="RRM"/>
    <property type="match status" value="1"/>
</dbReference>
<proteinExistence type="predicted"/>
<dbReference type="RefSeq" id="XP_005849537.1">
    <property type="nucleotide sequence ID" value="XM_005849475.1"/>
</dbReference>
<dbReference type="SMART" id="SM00360">
    <property type="entry name" value="RRM"/>
    <property type="match status" value="2"/>
</dbReference>
<dbReference type="GO" id="GO:0003723">
    <property type="term" value="F:RNA binding"/>
    <property type="evidence" value="ECO:0007669"/>
    <property type="project" value="UniProtKB-UniRule"/>
</dbReference>
<dbReference type="EMBL" id="GL433839">
    <property type="protein sequence ID" value="EFN57435.1"/>
    <property type="molecule type" value="Genomic_DNA"/>
</dbReference>
<dbReference type="InterPro" id="IPR035979">
    <property type="entry name" value="RBD_domain_sf"/>
</dbReference>
<feature type="compositionally biased region" description="Gly residues" evidence="3">
    <location>
        <begin position="218"/>
        <end position="243"/>
    </location>
</feature>
<keyword evidence="6" id="KW-1185">Reference proteome</keyword>
<feature type="region of interest" description="Disordered" evidence="3">
    <location>
        <begin position="321"/>
        <end position="398"/>
    </location>
</feature>
<dbReference type="SUPFAM" id="SSF54928">
    <property type="entry name" value="RNA-binding domain, RBD"/>
    <property type="match status" value="2"/>
</dbReference>
<sequence>MMLPQMQQPGANQLPTPPATLKVSCIPSFVTSEDFGRLMRQLEGCVDARVLGRQPGGEQVGYAEFSDKLNASKAKNLYHGWTGWGGRGLAIELTDFSLSQLTQLPVGGQKRMREGEDLLQPNGNYKQPRADMPAMGMAGGLGGGQPQEQQDAAALGLLQNLSTMTRLLQQQGLAQHLLAATQQQQHQAGLLQPQQGLQHQHQQAPGMLQQQGAHQQHLGGGLPLGGIMQGQGPAGAAAGGGRYDGYNSSGSAMPATTTLQPSQQQQQVSQQQQLGGAMGGMLPPQQQQPAGQYLPQAQQEQQPQQQPVYGLQQEHPLSTNYFNQPLQQPQQQPQLLPPSLQQQGYSIAPPQQQPQAMLQTGMGQMSGMLPHQQPMMQQQQPQQTMQQQAPAQLMQPTQPQVMGMPGGQRGEILAPTAMRQYPPDACNTLYIEGLPSDVTRRELGHIFRSREGFRSLRLVIKDSKKHVGEKLVMAFVEYSSTYFAAQAMDTLQGYPFDLDNPETMTFFVKFARPMENPHRPVWSWRLGPS</sequence>
<evidence type="ECO:0000313" key="5">
    <source>
        <dbReference type="EMBL" id="EFN57435.1"/>
    </source>
</evidence>
<dbReference type="InterPro" id="IPR000504">
    <property type="entry name" value="RRM_dom"/>
</dbReference>
<protein>
    <recommendedName>
        <fullName evidence="4">RRM domain-containing protein</fullName>
    </recommendedName>
</protein>
<dbReference type="CDD" id="cd21618">
    <property type="entry name" value="RRM_AtNSRA_like"/>
    <property type="match status" value="1"/>
</dbReference>
<dbReference type="Proteomes" id="UP000008141">
    <property type="component" value="Unassembled WGS sequence"/>
</dbReference>
<dbReference type="AlphaFoldDB" id="E1Z912"/>
<feature type="compositionally biased region" description="Low complexity" evidence="3">
    <location>
        <begin position="260"/>
        <end position="309"/>
    </location>
</feature>
<dbReference type="InterPro" id="IPR012677">
    <property type="entry name" value="Nucleotide-bd_a/b_plait_sf"/>
</dbReference>
<feature type="compositionally biased region" description="Low complexity" evidence="3">
    <location>
        <begin position="189"/>
        <end position="217"/>
    </location>
</feature>
<dbReference type="InParanoid" id="E1Z912"/>
<feature type="domain" description="RRM" evidence="4">
    <location>
        <begin position="427"/>
        <end position="513"/>
    </location>
</feature>
<gene>
    <name evidence="5" type="ORF">CHLNCDRAFT_142904</name>
</gene>
<name>E1Z912_CHLVA</name>
<dbReference type="OrthoDB" id="513746at2759"/>
<dbReference type="Gene3D" id="3.30.70.330">
    <property type="match status" value="1"/>
</dbReference>
<accession>E1Z912</accession>
<dbReference type="Pfam" id="PF00076">
    <property type="entry name" value="RRM_1"/>
    <property type="match status" value="1"/>
</dbReference>
<evidence type="ECO:0000313" key="6">
    <source>
        <dbReference type="Proteomes" id="UP000008141"/>
    </source>
</evidence>
<feature type="region of interest" description="Disordered" evidence="3">
    <location>
        <begin position="189"/>
        <end position="309"/>
    </location>
</feature>
<evidence type="ECO:0000256" key="1">
    <source>
        <dbReference type="ARBA" id="ARBA00022884"/>
    </source>
</evidence>
<organism evidence="6">
    <name type="scientific">Chlorella variabilis</name>
    <name type="common">Green alga</name>
    <dbReference type="NCBI Taxonomy" id="554065"/>
    <lineage>
        <taxon>Eukaryota</taxon>
        <taxon>Viridiplantae</taxon>
        <taxon>Chlorophyta</taxon>
        <taxon>core chlorophytes</taxon>
        <taxon>Trebouxiophyceae</taxon>
        <taxon>Chlorellales</taxon>
        <taxon>Chlorellaceae</taxon>
        <taxon>Chlorella clade</taxon>
        <taxon>Chlorella</taxon>
    </lineage>
</organism>
<evidence type="ECO:0000256" key="2">
    <source>
        <dbReference type="PROSITE-ProRule" id="PRU00176"/>
    </source>
</evidence>
<keyword evidence="1 2" id="KW-0694">RNA-binding</keyword>
<feature type="compositionally biased region" description="Low complexity" evidence="3">
    <location>
        <begin position="368"/>
        <end position="398"/>
    </location>
</feature>
<evidence type="ECO:0000259" key="4">
    <source>
        <dbReference type="PROSITE" id="PS50102"/>
    </source>
</evidence>
<dbReference type="KEGG" id="cvr:CHLNCDRAFT_142904"/>
<feature type="compositionally biased region" description="Low complexity" evidence="3">
    <location>
        <begin position="324"/>
        <end position="355"/>
    </location>
</feature>
<dbReference type="eggNOG" id="ENOG502S9VX">
    <property type="taxonomic scope" value="Eukaryota"/>
</dbReference>
<dbReference type="PANTHER" id="PTHR10501">
    <property type="entry name" value="U1 SMALL NUCLEAR RIBONUCLEOPROTEIN A/U2 SMALL NUCLEAR RIBONUCLEOPROTEIN B"/>
    <property type="match status" value="1"/>
</dbReference>
<evidence type="ECO:0000256" key="3">
    <source>
        <dbReference type="SAM" id="MobiDB-lite"/>
    </source>
</evidence>
<feature type="compositionally biased region" description="Polar residues" evidence="3">
    <location>
        <begin position="246"/>
        <end position="259"/>
    </location>
</feature>
<reference evidence="5 6" key="1">
    <citation type="journal article" date="2010" name="Plant Cell">
        <title>The Chlorella variabilis NC64A genome reveals adaptation to photosymbiosis, coevolution with viruses, and cryptic sex.</title>
        <authorList>
            <person name="Blanc G."/>
            <person name="Duncan G."/>
            <person name="Agarkova I."/>
            <person name="Borodovsky M."/>
            <person name="Gurnon J."/>
            <person name="Kuo A."/>
            <person name="Lindquist E."/>
            <person name="Lucas S."/>
            <person name="Pangilinan J."/>
            <person name="Polle J."/>
            <person name="Salamov A."/>
            <person name="Terry A."/>
            <person name="Yamada T."/>
            <person name="Dunigan D.D."/>
            <person name="Grigoriev I.V."/>
            <person name="Claverie J.M."/>
            <person name="Van Etten J.L."/>
        </authorList>
    </citation>
    <scope>NUCLEOTIDE SEQUENCE [LARGE SCALE GENOMIC DNA]</scope>
    <source>
        <strain evidence="5 6">NC64A</strain>
    </source>
</reference>